<reference evidence="2 3" key="1">
    <citation type="journal article" date="2019" name="Commun. Biol.">
        <title>The bagworm genome reveals a unique fibroin gene that provides high tensile strength.</title>
        <authorList>
            <person name="Kono N."/>
            <person name="Nakamura H."/>
            <person name="Ohtoshi R."/>
            <person name="Tomita M."/>
            <person name="Numata K."/>
            <person name="Arakawa K."/>
        </authorList>
    </citation>
    <scope>NUCLEOTIDE SEQUENCE [LARGE SCALE GENOMIC DNA]</scope>
</reference>
<accession>A0A4C1UNM3</accession>
<gene>
    <name evidence="2" type="ORF">EVAR_21173_1</name>
</gene>
<organism evidence="2 3">
    <name type="scientific">Eumeta variegata</name>
    <name type="common">Bagworm moth</name>
    <name type="synonym">Eumeta japonica</name>
    <dbReference type="NCBI Taxonomy" id="151549"/>
    <lineage>
        <taxon>Eukaryota</taxon>
        <taxon>Metazoa</taxon>
        <taxon>Ecdysozoa</taxon>
        <taxon>Arthropoda</taxon>
        <taxon>Hexapoda</taxon>
        <taxon>Insecta</taxon>
        <taxon>Pterygota</taxon>
        <taxon>Neoptera</taxon>
        <taxon>Endopterygota</taxon>
        <taxon>Lepidoptera</taxon>
        <taxon>Glossata</taxon>
        <taxon>Ditrysia</taxon>
        <taxon>Tineoidea</taxon>
        <taxon>Psychidae</taxon>
        <taxon>Oiketicinae</taxon>
        <taxon>Eumeta</taxon>
    </lineage>
</organism>
<comment type="caution">
    <text evidence="2">The sequence shown here is derived from an EMBL/GenBank/DDBJ whole genome shotgun (WGS) entry which is preliminary data.</text>
</comment>
<protein>
    <submittedName>
        <fullName evidence="2">Uncharacterized protein</fullName>
    </submittedName>
</protein>
<evidence type="ECO:0000313" key="2">
    <source>
        <dbReference type="EMBL" id="GBP28053.1"/>
    </source>
</evidence>
<evidence type="ECO:0000256" key="1">
    <source>
        <dbReference type="SAM" id="MobiDB-lite"/>
    </source>
</evidence>
<dbReference type="EMBL" id="BGZK01000202">
    <property type="protein sequence ID" value="GBP28053.1"/>
    <property type="molecule type" value="Genomic_DNA"/>
</dbReference>
<feature type="region of interest" description="Disordered" evidence="1">
    <location>
        <begin position="44"/>
        <end position="107"/>
    </location>
</feature>
<name>A0A4C1UNM3_EUMVA</name>
<feature type="compositionally biased region" description="Basic and acidic residues" evidence="1">
    <location>
        <begin position="50"/>
        <end position="64"/>
    </location>
</feature>
<sequence length="107" mass="11943">MRCSARASLPRSRPAPFVEAKLNASALARGVLLQSDVQNEVLRIKRERRRPGDQHVGLKSEVKAERRRRGRSSYGAWGEDSGHSARQLTRRVHTPAARPQPVTARAP</sequence>
<dbReference type="Proteomes" id="UP000299102">
    <property type="component" value="Unassembled WGS sequence"/>
</dbReference>
<proteinExistence type="predicted"/>
<keyword evidence="3" id="KW-1185">Reference proteome</keyword>
<dbReference type="AlphaFoldDB" id="A0A4C1UNM3"/>
<evidence type="ECO:0000313" key="3">
    <source>
        <dbReference type="Proteomes" id="UP000299102"/>
    </source>
</evidence>